<dbReference type="EMBL" id="DRIH01000208">
    <property type="protein sequence ID" value="HEC68331.1"/>
    <property type="molecule type" value="Genomic_DNA"/>
</dbReference>
<dbReference type="PANTHER" id="PTHR30474:SF1">
    <property type="entry name" value="PEPTIDOGLYCAN GLYCOSYLTRANSFERASE MRDB"/>
    <property type="match status" value="1"/>
</dbReference>
<gene>
    <name evidence="15" type="primary">rodA</name>
    <name evidence="15" type="ORF">ENI35_05945</name>
    <name evidence="14" type="ORF">HS1_001882</name>
</gene>
<reference evidence="15" key="2">
    <citation type="journal article" date="2020" name="mSystems">
        <title>Genome- and Community-Level Interaction Insights into Carbon Utilization and Element Cycling Functions of Hydrothermarchaeota in Hydrothermal Sediment.</title>
        <authorList>
            <person name="Zhou Z."/>
            <person name="Liu Y."/>
            <person name="Xu W."/>
            <person name="Pan J."/>
            <person name="Luo Z.H."/>
            <person name="Li M."/>
        </authorList>
    </citation>
    <scope>NUCLEOTIDE SEQUENCE [LARGE SCALE GENOMIC DNA]</scope>
    <source>
        <strain evidence="15">HyVt-389</strain>
    </source>
</reference>
<dbReference type="InterPro" id="IPR018365">
    <property type="entry name" value="Cell_cycle_FtsW-rel_CS"/>
</dbReference>
<name>A0A7C1ZRM7_DESA2</name>
<dbReference type="Proteomes" id="UP000885738">
    <property type="component" value="Unassembled WGS sequence"/>
</dbReference>
<dbReference type="GO" id="GO:0008360">
    <property type="term" value="P:regulation of cell shape"/>
    <property type="evidence" value="ECO:0007669"/>
    <property type="project" value="UniProtKB-KW"/>
</dbReference>
<feature type="transmembrane region" description="Helical" evidence="13">
    <location>
        <begin position="137"/>
        <end position="154"/>
    </location>
</feature>
<evidence type="ECO:0000313" key="15">
    <source>
        <dbReference type="EMBL" id="HEC68331.1"/>
    </source>
</evidence>
<comment type="subcellular location">
    <subcellularLocation>
        <location evidence="1">Membrane</location>
        <topology evidence="1">Multi-pass membrane protein</topology>
    </subcellularLocation>
</comment>
<dbReference type="KEGG" id="daw:HS1_001882"/>
<feature type="transmembrane region" description="Helical" evidence="13">
    <location>
        <begin position="336"/>
        <end position="357"/>
    </location>
</feature>
<feature type="transmembrane region" description="Helical" evidence="13">
    <location>
        <begin position="160"/>
        <end position="177"/>
    </location>
</feature>
<feature type="transmembrane region" description="Helical" evidence="13">
    <location>
        <begin position="12"/>
        <end position="35"/>
    </location>
</feature>
<dbReference type="GO" id="GO:0071555">
    <property type="term" value="P:cell wall organization"/>
    <property type="evidence" value="ECO:0007669"/>
    <property type="project" value="UniProtKB-KW"/>
</dbReference>
<feature type="transmembrane region" description="Helical" evidence="13">
    <location>
        <begin position="182"/>
        <end position="200"/>
    </location>
</feature>
<dbReference type="AlphaFoldDB" id="A0A7C1ZRM7"/>
<evidence type="ECO:0000313" key="16">
    <source>
        <dbReference type="Proteomes" id="UP000070560"/>
    </source>
</evidence>
<dbReference type="PANTHER" id="PTHR30474">
    <property type="entry name" value="CELL CYCLE PROTEIN"/>
    <property type="match status" value="1"/>
</dbReference>
<keyword evidence="9 13" id="KW-0472">Membrane</keyword>
<keyword evidence="6" id="KW-0133">Cell shape</keyword>
<evidence type="ECO:0000256" key="13">
    <source>
        <dbReference type="SAM" id="Phobius"/>
    </source>
</evidence>
<feature type="transmembrane region" description="Helical" evidence="13">
    <location>
        <begin position="106"/>
        <end position="125"/>
    </location>
</feature>
<dbReference type="GO" id="GO:0032153">
    <property type="term" value="C:cell division site"/>
    <property type="evidence" value="ECO:0007669"/>
    <property type="project" value="TreeGrafter"/>
</dbReference>
<evidence type="ECO:0000256" key="6">
    <source>
        <dbReference type="ARBA" id="ARBA00022960"/>
    </source>
</evidence>
<feature type="transmembrane region" description="Helical" evidence="13">
    <location>
        <begin position="75"/>
        <end position="94"/>
    </location>
</feature>
<dbReference type="PROSITE" id="PS00428">
    <property type="entry name" value="FTSW_RODA_SPOVE"/>
    <property type="match status" value="1"/>
</dbReference>
<evidence type="ECO:0000256" key="4">
    <source>
        <dbReference type="ARBA" id="ARBA00022679"/>
    </source>
</evidence>
<dbReference type="Pfam" id="PF01098">
    <property type="entry name" value="FTSW_RODA_SPOVE"/>
    <property type="match status" value="1"/>
</dbReference>
<evidence type="ECO:0000256" key="10">
    <source>
        <dbReference type="ARBA" id="ARBA00023316"/>
    </source>
</evidence>
<dbReference type="GO" id="GO:0009252">
    <property type="term" value="P:peptidoglycan biosynthetic process"/>
    <property type="evidence" value="ECO:0007669"/>
    <property type="project" value="UniProtKB-KW"/>
</dbReference>
<dbReference type="InterPro" id="IPR011923">
    <property type="entry name" value="RodA/MrdB"/>
</dbReference>
<accession>A0A7C1ZRM7</accession>
<evidence type="ECO:0000256" key="1">
    <source>
        <dbReference type="ARBA" id="ARBA00004141"/>
    </source>
</evidence>
<keyword evidence="16" id="KW-1185">Reference proteome</keyword>
<keyword evidence="8 13" id="KW-1133">Transmembrane helix</keyword>
<dbReference type="EMBL" id="CP013015">
    <property type="protein sequence ID" value="AMM41676.1"/>
    <property type="molecule type" value="Genomic_DNA"/>
</dbReference>
<dbReference type="GO" id="GO:0051301">
    <property type="term" value="P:cell division"/>
    <property type="evidence" value="ECO:0007669"/>
    <property type="project" value="InterPro"/>
</dbReference>
<dbReference type="OrthoDB" id="9768187at2"/>
<evidence type="ECO:0000256" key="11">
    <source>
        <dbReference type="ARBA" id="ARBA00032370"/>
    </source>
</evidence>
<keyword evidence="10" id="KW-0961">Cell wall biogenesis/degradation</keyword>
<dbReference type="Proteomes" id="UP000070560">
    <property type="component" value="Chromosome"/>
</dbReference>
<evidence type="ECO:0000256" key="7">
    <source>
        <dbReference type="ARBA" id="ARBA00022984"/>
    </source>
</evidence>
<evidence type="ECO:0000256" key="3">
    <source>
        <dbReference type="ARBA" id="ARBA00022676"/>
    </source>
</evidence>
<keyword evidence="5 13" id="KW-0812">Transmembrane</keyword>
<keyword evidence="7" id="KW-0573">Peptidoglycan synthesis</keyword>
<evidence type="ECO:0000256" key="8">
    <source>
        <dbReference type="ARBA" id="ARBA00022989"/>
    </source>
</evidence>
<reference evidence="14 16" key="1">
    <citation type="submission" date="2015-10" db="EMBL/GenBank/DDBJ databases">
        <title>Candidatus Desulfofervidus auxilii, a hydrogenotrophic sulfate-reducing bacterium involved in the thermophilic anaerobic oxidation of methane.</title>
        <authorList>
            <person name="Krukenberg V."/>
            <person name="Richter M."/>
            <person name="Wegener G."/>
        </authorList>
    </citation>
    <scope>NUCLEOTIDE SEQUENCE [LARGE SCALE GENOMIC DNA]</scope>
    <source>
        <strain evidence="14 16">HS1</strain>
    </source>
</reference>
<keyword evidence="2" id="KW-1003">Cell membrane</keyword>
<feature type="transmembrane region" description="Helical" evidence="13">
    <location>
        <begin position="47"/>
        <end position="63"/>
    </location>
</feature>
<evidence type="ECO:0000256" key="12">
    <source>
        <dbReference type="ARBA" id="ARBA00033270"/>
    </source>
</evidence>
<dbReference type="GO" id="GO:0016757">
    <property type="term" value="F:glycosyltransferase activity"/>
    <property type="evidence" value="ECO:0007669"/>
    <property type="project" value="UniProtKB-KW"/>
</dbReference>
<keyword evidence="4" id="KW-0808">Transferase</keyword>
<dbReference type="InterPro" id="IPR001182">
    <property type="entry name" value="FtsW/RodA"/>
</dbReference>
<evidence type="ECO:0000256" key="2">
    <source>
        <dbReference type="ARBA" id="ARBA00022475"/>
    </source>
</evidence>
<sequence length="362" mass="40481">MKIARFCLTTSGQMLFVLTTLVSIGLLNLYSATYYLGPKAILFKKQLFWTGLGFITLWVFSTIDHRKLRIYAYHIYTITVLLLFALLVLAPPLLGTKRWFALGPISIQPSELAKIVFIITIAQYLSETKLESQTLKVFLKALILTVIPVFLVVLEPDLGTGVILLILFGSICILSKVSNKILLVMGSLTIAFLPFIWKFMLKDYQRARILGFLFPHKDPLGIGYHVLQSKTAIGSGRLWGNGFLKGTQSQLHFLPEHYTDFVFSVFAEQWGFMGCIILLTLYLLLILMGIKICQRANHPFAFLLAGGITALFFWQVFINIAMTLGLLPVVGVPLPFMSYGGSAMLVNFIAVGILINIDIKNS</sequence>
<evidence type="ECO:0000256" key="5">
    <source>
        <dbReference type="ARBA" id="ARBA00022692"/>
    </source>
</evidence>
<dbReference type="GO" id="GO:0005886">
    <property type="term" value="C:plasma membrane"/>
    <property type="evidence" value="ECO:0007669"/>
    <property type="project" value="TreeGrafter"/>
</dbReference>
<protein>
    <recommendedName>
        <fullName evidence="12">Cell wall polymerase</fullName>
    </recommendedName>
    <alternativeName>
        <fullName evidence="11">Peptidoglycan polymerase</fullName>
    </alternativeName>
</protein>
<feature type="transmembrane region" description="Helical" evidence="13">
    <location>
        <begin position="302"/>
        <end position="330"/>
    </location>
</feature>
<evidence type="ECO:0000256" key="9">
    <source>
        <dbReference type="ARBA" id="ARBA00023136"/>
    </source>
</evidence>
<feature type="transmembrane region" description="Helical" evidence="13">
    <location>
        <begin position="270"/>
        <end position="290"/>
    </location>
</feature>
<keyword evidence="3" id="KW-0328">Glycosyltransferase</keyword>
<dbReference type="RefSeq" id="WP_066064475.1">
    <property type="nucleotide sequence ID" value="NZ_CP013015.1"/>
</dbReference>
<dbReference type="GO" id="GO:0015648">
    <property type="term" value="F:lipid-linked peptidoglycan transporter activity"/>
    <property type="evidence" value="ECO:0007669"/>
    <property type="project" value="TreeGrafter"/>
</dbReference>
<proteinExistence type="predicted"/>
<evidence type="ECO:0000313" key="14">
    <source>
        <dbReference type="EMBL" id="AMM41676.1"/>
    </source>
</evidence>
<organism evidence="15">
    <name type="scientific">Desulfofervidus auxilii</name>
    <dbReference type="NCBI Taxonomy" id="1621989"/>
    <lineage>
        <taxon>Bacteria</taxon>
        <taxon>Pseudomonadati</taxon>
        <taxon>Thermodesulfobacteriota</taxon>
        <taxon>Candidatus Desulfofervidia</taxon>
        <taxon>Candidatus Desulfofervidales</taxon>
        <taxon>Candidatus Desulfofervidaceae</taxon>
        <taxon>Candidatus Desulfofervidus</taxon>
    </lineage>
</organism>
<dbReference type="NCBIfam" id="TIGR02210">
    <property type="entry name" value="rodA_shape"/>
    <property type="match status" value="1"/>
</dbReference>